<evidence type="ECO:0000256" key="1">
    <source>
        <dbReference type="SAM" id="MobiDB-lite"/>
    </source>
</evidence>
<sequence length="122" mass="14530">MCYAYFQGVSISEEYDEANVNEIEYLSTNEKISEEDNEDYNIDETDEENNYNYNKNKDENIDNMMQVDIKEGLSKETIEDLKLLHLKSLYNFIEVVYNDIIKLFVNKNISLYKIKKILEEIT</sequence>
<keyword evidence="3" id="KW-1185">Reference proteome</keyword>
<comment type="caution">
    <text evidence="2">The sequence shown here is derived from an EMBL/GenBank/DDBJ whole genome shotgun (WGS) entry which is preliminary data.</text>
</comment>
<feature type="region of interest" description="Disordered" evidence="1">
    <location>
        <begin position="34"/>
        <end position="57"/>
    </location>
</feature>
<protein>
    <submittedName>
        <fullName evidence="2">16796_t:CDS:1</fullName>
    </submittedName>
</protein>
<name>A0A9N9ENL4_9GLOM</name>
<accession>A0A9N9ENL4</accession>
<dbReference type="OrthoDB" id="2405039at2759"/>
<evidence type="ECO:0000313" key="3">
    <source>
        <dbReference type="Proteomes" id="UP000789570"/>
    </source>
</evidence>
<dbReference type="EMBL" id="CAJVPQ010006682">
    <property type="protein sequence ID" value="CAG8688266.1"/>
    <property type="molecule type" value="Genomic_DNA"/>
</dbReference>
<gene>
    <name evidence="2" type="ORF">FCALED_LOCUS12820</name>
</gene>
<proteinExistence type="predicted"/>
<reference evidence="2" key="1">
    <citation type="submission" date="2021-06" db="EMBL/GenBank/DDBJ databases">
        <authorList>
            <person name="Kallberg Y."/>
            <person name="Tangrot J."/>
            <person name="Rosling A."/>
        </authorList>
    </citation>
    <scope>NUCLEOTIDE SEQUENCE</scope>
    <source>
        <strain evidence="2">UK204</strain>
    </source>
</reference>
<organism evidence="2 3">
    <name type="scientific">Funneliformis caledonium</name>
    <dbReference type="NCBI Taxonomy" id="1117310"/>
    <lineage>
        <taxon>Eukaryota</taxon>
        <taxon>Fungi</taxon>
        <taxon>Fungi incertae sedis</taxon>
        <taxon>Mucoromycota</taxon>
        <taxon>Glomeromycotina</taxon>
        <taxon>Glomeromycetes</taxon>
        <taxon>Glomerales</taxon>
        <taxon>Glomeraceae</taxon>
        <taxon>Funneliformis</taxon>
    </lineage>
</organism>
<evidence type="ECO:0000313" key="2">
    <source>
        <dbReference type="EMBL" id="CAG8688266.1"/>
    </source>
</evidence>
<dbReference type="Proteomes" id="UP000789570">
    <property type="component" value="Unassembled WGS sequence"/>
</dbReference>
<feature type="compositionally biased region" description="Acidic residues" evidence="1">
    <location>
        <begin position="34"/>
        <end position="49"/>
    </location>
</feature>
<dbReference type="AlphaFoldDB" id="A0A9N9ENL4"/>